<dbReference type="EMBL" id="FNNI01000002">
    <property type="protein sequence ID" value="SDW48330.1"/>
    <property type="molecule type" value="Genomic_DNA"/>
</dbReference>
<evidence type="ECO:0000313" key="2">
    <source>
        <dbReference type="Proteomes" id="UP000198500"/>
    </source>
</evidence>
<reference evidence="1 2" key="1">
    <citation type="submission" date="2016-10" db="EMBL/GenBank/DDBJ databases">
        <authorList>
            <person name="de Groot N.N."/>
        </authorList>
    </citation>
    <scope>NUCLEOTIDE SEQUENCE [LARGE SCALE GENOMIC DNA]</scope>
    <source>
        <strain evidence="1 2">DSM 19219</strain>
    </source>
</reference>
<proteinExistence type="predicted"/>
<dbReference type="RefSeq" id="WP_092568121.1">
    <property type="nucleotide sequence ID" value="NZ_BMXH01000016.1"/>
</dbReference>
<dbReference type="OrthoDB" id="6183652at2"/>
<organism evidence="1 2">
    <name type="scientific">Aidingimonas halophila</name>
    <dbReference type="NCBI Taxonomy" id="574349"/>
    <lineage>
        <taxon>Bacteria</taxon>
        <taxon>Pseudomonadati</taxon>
        <taxon>Pseudomonadota</taxon>
        <taxon>Gammaproteobacteria</taxon>
        <taxon>Oceanospirillales</taxon>
        <taxon>Halomonadaceae</taxon>
        <taxon>Aidingimonas</taxon>
    </lineage>
</organism>
<evidence type="ECO:0000313" key="1">
    <source>
        <dbReference type="EMBL" id="SDW48330.1"/>
    </source>
</evidence>
<protein>
    <submittedName>
        <fullName evidence="1">Uncharacterized protein</fullName>
    </submittedName>
</protein>
<dbReference type="STRING" id="574349.SAMN05443545_10212"/>
<keyword evidence="2" id="KW-1185">Reference proteome</keyword>
<gene>
    <name evidence="1" type="ORF">SAMN05443545_10212</name>
</gene>
<dbReference type="Proteomes" id="UP000198500">
    <property type="component" value="Unassembled WGS sequence"/>
</dbReference>
<dbReference type="AlphaFoldDB" id="A0A1H2TWY6"/>
<sequence length="73" mass="8228">MPDLSEDFRLPVGCRNCGSHHMRVSEVHNPDDRVFCASCNRYVCLYTEAMEILNQGPGSESEALLEKAAHRHP</sequence>
<name>A0A1H2TWY6_9GAMM</name>
<accession>A0A1H2TWY6</accession>